<reference evidence="9" key="1">
    <citation type="journal article" date="2011" name="J. Bacteriol.">
        <title>Genome sequences of eight morphologically diverse alphaproteobacteria.</title>
        <authorList>
            <consortium name="US DOE Joint Genome Institute"/>
            <person name="Brown P.J."/>
            <person name="Kysela D.T."/>
            <person name="Buechlein A."/>
            <person name="Hemmerich C."/>
            <person name="Brun Y.V."/>
        </authorList>
    </citation>
    <scope>NUCLEOTIDE SEQUENCE [LARGE SCALE GENOMIC DNA]</scope>
    <source>
        <strain evidence="9">ATCC 21756 / DSM 7131 / JCM 7823 / NBRC 15250 / LMG 17158 / TK0059</strain>
    </source>
</reference>
<dbReference type="Proteomes" id="UP000002629">
    <property type="component" value="Chromosome"/>
</dbReference>
<dbReference type="Pfam" id="PF08085">
    <property type="entry name" value="Entericidin"/>
    <property type="match status" value="1"/>
</dbReference>
<feature type="chain" id="PRO_5003079041" evidence="7">
    <location>
        <begin position="19"/>
        <end position="36"/>
    </location>
</feature>
<comment type="similarity">
    <text evidence="1">Belongs to the EcnA/EcnB lipoprotein family.</text>
</comment>
<evidence type="ECO:0000256" key="6">
    <source>
        <dbReference type="ARBA" id="ARBA00023288"/>
    </source>
</evidence>
<keyword evidence="6" id="KW-0449">Lipoprotein</keyword>
<dbReference type="GO" id="GO:0016020">
    <property type="term" value="C:membrane"/>
    <property type="evidence" value="ECO:0007669"/>
    <property type="project" value="InterPro"/>
</dbReference>
<keyword evidence="5" id="KW-0564">Palmitate</keyword>
<feature type="signal peptide" evidence="7">
    <location>
        <begin position="1"/>
        <end position="18"/>
    </location>
</feature>
<keyword evidence="4" id="KW-0472">Membrane</keyword>
<evidence type="ECO:0000313" key="8">
    <source>
        <dbReference type="EMBL" id="ADG11688.1"/>
    </source>
</evidence>
<evidence type="ECO:0000256" key="3">
    <source>
        <dbReference type="ARBA" id="ARBA00022729"/>
    </source>
</evidence>
<dbReference type="EMBL" id="CP002008">
    <property type="protein sequence ID" value="ADG11688.1"/>
    <property type="molecule type" value="Genomic_DNA"/>
</dbReference>
<evidence type="ECO:0000256" key="4">
    <source>
        <dbReference type="ARBA" id="ARBA00023136"/>
    </source>
</evidence>
<name>D5VMG5_CAUST</name>
<dbReference type="STRING" id="509190.Cseg_3252"/>
<evidence type="ECO:0000313" key="9">
    <source>
        <dbReference type="Proteomes" id="UP000002629"/>
    </source>
</evidence>
<keyword evidence="3 7" id="KW-0732">Signal</keyword>
<evidence type="ECO:0000256" key="1">
    <source>
        <dbReference type="ARBA" id="ARBA00010296"/>
    </source>
</evidence>
<gene>
    <name evidence="8" type="ordered locus">Cseg_3252</name>
</gene>
<dbReference type="GO" id="GO:0009636">
    <property type="term" value="P:response to toxic substance"/>
    <property type="evidence" value="ECO:0007669"/>
    <property type="project" value="InterPro"/>
</dbReference>
<accession>D5VMG5</accession>
<evidence type="ECO:0000256" key="2">
    <source>
        <dbReference type="ARBA" id="ARBA00022475"/>
    </source>
</evidence>
<sequence>MRKIVVLAAAAAALLVSACNTIEGAGRDISAAGRAP</sequence>
<dbReference type="KEGG" id="cse:Cseg_3252"/>
<evidence type="ECO:0000256" key="7">
    <source>
        <dbReference type="SAM" id="SignalP"/>
    </source>
</evidence>
<proteinExistence type="inferred from homology"/>
<dbReference type="PROSITE" id="PS51257">
    <property type="entry name" value="PROKAR_LIPOPROTEIN"/>
    <property type="match status" value="1"/>
</dbReference>
<organism evidence="8 9">
    <name type="scientific">Caulobacter segnis (strain ATCC 21756 / DSM 7131 / JCM 7823 / NBRC 15250 / LMG 17158 / TK0059)</name>
    <name type="common">Mycoplana segnis</name>
    <dbReference type="NCBI Taxonomy" id="509190"/>
    <lineage>
        <taxon>Bacteria</taxon>
        <taxon>Pseudomonadati</taxon>
        <taxon>Pseudomonadota</taxon>
        <taxon>Alphaproteobacteria</taxon>
        <taxon>Caulobacterales</taxon>
        <taxon>Caulobacteraceae</taxon>
        <taxon>Caulobacter</taxon>
    </lineage>
</organism>
<dbReference type="HOGENOM" id="CLU_193827_4_0_5"/>
<keyword evidence="2" id="KW-1003">Cell membrane</keyword>
<dbReference type="AlphaFoldDB" id="D5VMG5"/>
<dbReference type="eggNOG" id="COG5510">
    <property type="taxonomic scope" value="Bacteria"/>
</dbReference>
<dbReference type="InterPro" id="IPR012556">
    <property type="entry name" value="Entericidin"/>
</dbReference>
<protein>
    <submittedName>
        <fullName evidence="8">Entericidin EcnAB</fullName>
    </submittedName>
</protein>
<evidence type="ECO:0000256" key="5">
    <source>
        <dbReference type="ARBA" id="ARBA00023139"/>
    </source>
</evidence>